<comment type="similarity">
    <text evidence="7">Belongs to the TonB-dependent receptor family.</text>
</comment>
<dbReference type="AlphaFoldDB" id="U6RBG0"/>
<dbReference type="InterPro" id="IPR039426">
    <property type="entry name" value="TonB-dep_rcpt-like"/>
</dbReference>
<evidence type="ECO:0000256" key="1">
    <source>
        <dbReference type="ARBA" id="ARBA00004571"/>
    </source>
</evidence>
<comment type="caution">
    <text evidence="10">The sequence shown here is derived from an EMBL/GenBank/DDBJ whole genome shotgun (WGS) entry which is preliminary data.</text>
</comment>
<evidence type="ECO:0000256" key="3">
    <source>
        <dbReference type="ARBA" id="ARBA00022452"/>
    </source>
</evidence>
<evidence type="ECO:0000256" key="7">
    <source>
        <dbReference type="PROSITE-ProRule" id="PRU01360"/>
    </source>
</evidence>
<dbReference type="OrthoDB" id="778480at2"/>
<dbReference type="RefSeq" id="WP_005943093.1">
    <property type="nucleotide sequence ID" value="NZ_KB890374.1"/>
</dbReference>
<accession>U6RBG0</accession>
<dbReference type="PATRIC" id="fig|1121098.3.peg.3194"/>
<dbReference type="NCBIfam" id="TIGR04057">
    <property type="entry name" value="SusC_RagA_signa"/>
    <property type="match status" value="1"/>
</dbReference>
<dbReference type="GeneID" id="60060989"/>
<reference evidence="10 11" key="1">
    <citation type="submission" date="2013-04" db="EMBL/GenBank/DDBJ databases">
        <title>The Genome Sequence of Bacteroides massiliensis DSM 17679.</title>
        <authorList>
            <consortium name="The Broad Institute Genomics Platform"/>
            <person name="Earl A."/>
            <person name="Ward D."/>
            <person name="Feldgarden M."/>
            <person name="Gevers D."/>
            <person name="Martens E."/>
            <person name="Fenner L."/>
            <person name="Roux V."/>
            <person name="Mallet M.N."/>
            <person name="Raoult D."/>
            <person name="Walker B."/>
            <person name="Young S."/>
            <person name="Zeng Q."/>
            <person name="Gargeya S."/>
            <person name="Fitzgerald M."/>
            <person name="Haas B."/>
            <person name="Abouelleil A."/>
            <person name="Allen A.W."/>
            <person name="Alvarado L."/>
            <person name="Arachchi H.M."/>
            <person name="Berlin A.M."/>
            <person name="Chapman S.B."/>
            <person name="Gainer-Dewar J."/>
            <person name="Goldberg J."/>
            <person name="Griggs A."/>
            <person name="Gujja S."/>
            <person name="Hansen M."/>
            <person name="Howarth C."/>
            <person name="Imamovic A."/>
            <person name="Ireland A."/>
            <person name="Larimer J."/>
            <person name="McCowan C."/>
            <person name="Murphy C."/>
            <person name="Pearson M."/>
            <person name="Poon T.W."/>
            <person name="Priest M."/>
            <person name="Roberts A."/>
            <person name="Saif S."/>
            <person name="Shea T."/>
            <person name="Sisk P."/>
            <person name="Sykes S."/>
            <person name="Wortman J."/>
            <person name="Nusbaum C."/>
            <person name="Birren B."/>
        </authorList>
    </citation>
    <scope>NUCLEOTIDE SEQUENCE [LARGE SCALE GENOMIC DNA]</scope>
    <source>
        <strain evidence="11">B84634 / Timone 84634 / DSM 17679 / JCM 13223</strain>
    </source>
</reference>
<dbReference type="HOGENOM" id="CLU_004317_1_1_10"/>
<protein>
    <submittedName>
        <fullName evidence="10">SusC/RagA family TonB-linked outer membrane protein</fullName>
    </submittedName>
</protein>
<dbReference type="InterPro" id="IPR008969">
    <property type="entry name" value="CarboxyPept-like_regulatory"/>
</dbReference>
<dbReference type="EMBL" id="AQHY01000038">
    <property type="protein sequence ID" value="EOA53071.1"/>
    <property type="molecule type" value="Genomic_DNA"/>
</dbReference>
<dbReference type="GO" id="GO:0009279">
    <property type="term" value="C:cell outer membrane"/>
    <property type="evidence" value="ECO:0007669"/>
    <property type="project" value="UniProtKB-SubCell"/>
</dbReference>
<feature type="signal peptide" evidence="8">
    <location>
        <begin position="1"/>
        <end position="33"/>
    </location>
</feature>
<evidence type="ECO:0000256" key="6">
    <source>
        <dbReference type="ARBA" id="ARBA00023237"/>
    </source>
</evidence>
<gene>
    <name evidence="10" type="ORF">HMPREF1534_03145</name>
</gene>
<evidence type="ECO:0000256" key="5">
    <source>
        <dbReference type="ARBA" id="ARBA00023136"/>
    </source>
</evidence>
<dbReference type="InterPro" id="IPR023997">
    <property type="entry name" value="TonB-dep_OMP_SusC/RagA_CS"/>
</dbReference>
<comment type="subcellular location">
    <subcellularLocation>
        <location evidence="1 7">Cell outer membrane</location>
        <topology evidence="1 7">Multi-pass membrane protein</topology>
    </subcellularLocation>
</comment>
<dbReference type="Gene3D" id="2.60.40.1120">
    <property type="entry name" value="Carboxypeptidase-like, regulatory domain"/>
    <property type="match status" value="1"/>
</dbReference>
<dbReference type="InterPro" id="IPR012910">
    <property type="entry name" value="Plug_dom"/>
</dbReference>
<sequence>MKKTSKRISLLLRKKGFFMCTTSMLLANVSVFASPDAAKTSLLPAKSDVASVAIVAQQGKTITGVVMDSQESIIGANVMVKGTTNGTITDFEGKFTLSNVPEGAILQISYIGYQSMEIKVGNQTSFTIKLKEDSQALDEVVVVGYGSQKKVNLTGSVGTVDAKVLQSRPITSSTSALQGTIPNLQITPSSGEPGTGATLNVRGTTSINGGSPLVLVDGVEMDLDMINPNDIANVTVLKDAAASAIYGVRAAYGVILVTTKNAGSDMKTTVSYSGNVAFSKPTVLPEMVDTSWEHAEFVNRAMTNANLDVMYNPDTVEKMKNYANDPANNPEYEVLNGTMYYYGHSDWTDLMLKKYTPSHRHNINISGGNEKTKFYTSVGYVNQSGMYKVGEDSYQRLNTRLSVDNQTTPWMKLGAKVLYNYTTTDKPHKYKDDVWQQMVFSTPTRMARPWGGDARYPELDQYAGKYFDDQNPISLLEQGGRDKKKVHDIWLTGSADFTFTKDWHARVDFTYNLNYSRSAEHRKKVDMITNAFVETEGNTNNNSYSWVNGNKDYYSFNAYTDYEHTFAEKHYVKAMLGFNQELTKYNTTTATRQNLISQDLPSMSLGTGMQTVSESGYEWALRGGFFRLNYIYNNRYLFEVNGRYDGTSRFPSDNRFVFLPSFSGAWRVSEEAFMESTRSWLDNLKVRASYGILGNQLLTASSWSGNTKYYPYIPFMASGTAGNWLFVDGEKSLYINPAGLVSSDLTWEKASTFNIGLDFTMLNQRLDFSFDWYQRTTSDMLVKVEYPEVLGTTAPPANKAELRTRGWEVSVKWNDRIGNDFSYDLGFILSDSQAEITKYENPSGTLSDYYVGQKIGEIWGYETEGFYQSDTDVQNHADQSKLGANWAPGDIMYKDLDGNKKINNGSNTLDDHGDLKVIGNTTPRYQYGITANMSYKNVYLNVFFQGIGKRDFWPSSQPFWPVATQYYNTQKWFVTDSWSEDNRDAYFARPIARETKNQQKQTKYLQDASYCRLKNLTVGYDFPKSWLSFLHVAKAGVYFSAENLFEFTNVKGAYDPEAAGKNGTMVYPFQRTYSFGLNVTF</sequence>
<dbReference type="SUPFAM" id="SSF49464">
    <property type="entry name" value="Carboxypeptidase regulatory domain-like"/>
    <property type="match status" value="1"/>
</dbReference>
<dbReference type="STRING" id="1121098.HMPREF1534_03145"/>
<dbReference type="NCBIfam" id="TIGR04056">
    <property type="entry name" value="OMP_RagA_SusC"/>
    <property type="match status" value="1"/>
</dbReference>
<evidence type="ECO:0000313" key="10">
    <source>
        <dbReference type="EMBL" id="EOA53071.1"/>
    </source>
</evidence>
<dbReference type="Proteomes" id="UP000017831">
    <property type="component" value="Unassembled WGS sequence"/>
</dbReference>
<keyword evidence="4 7" id="KW-0812">Transmembrane</keyword>
<keyword evidence="6 7" id="KW-0998">Cell outer membrane</keyword>
<evidence type="ECO:0000256" key="4">
    <source>
        <dbReference type="ARBA" id="ARBA00022692"/>
    </source>
</evidence>
<dbReference type="eggNOG" id="COG1629">
    <property type="taxonomic scope" value="Bacteria"/>
</dbReference>
<keyword evidence="2 7" id="KW-0813">Transport</keyword>
<proteinExistence type="inferred from homology"/>
<dbReference type="Pfam" id="PF07715">
    <property type="entry name" value="Plug"/>
    <property type="match status" value="1"/>
</dbReference>
<dbReference type="Gene3D" id="2.40.170.20">
    <property type="entry name" value="TonB-dependent receptor, beta-barrel domain"/>
    <property type="match status" value="1"/>
</dbReference>
<evidence type="ECO:0000256" key="8">
    <source>
        <dbReference type="SAM" id="SignalP"/>
    </source>
</evidence>
<keyword evidence="3 7" id="KW-1134">Transmembrane beta strand</keyword>
<evidence type="ECO:0000259" key="9">
    <source>
        <dbReference type="Pfam" id="PF07715"/>
    </source>
</evidence>
<evidence type="ECO:0000313" key="11">
    <source>
        <dbReference type="Proteomes" id="UP000017831"/>
    </source>
</evidence>
<feature type="domain" description="TonB-dependent receptor plug" evidence="9">
    <location>
        <begin position="150"/>
        <end position="254"/>
    </location>
</feature>
<evidence type="ECO:0000256" key="2">
    <source>
        <dbReference type="ARBA" id="ARBA00022448"/>
    </source>
</evidence>
<dbReference type="Pfam" id="PF13715">
    <property type="entry name" value="CarbopepD_reg_2"/>
    <property type="match status" value="1"/>
</dbReference>
<dbReference type="InterPro" id="IPR036942">
    <property type="entry name" value="Beta-barrel_TonB_sf"/>
</dbReference>
<dbReference type="InterPro" id="IPR023996">
    <property type="entry name" value="TonB-dep_OMP_SusC/RagA"/>
</dbReference>
<dbReference type="PROSITE" id="PS52016">
    <property type="entry name" value="TONB_DEPENDENT_REC_3"/>
    <property type="match status" value="1"/>
</dbReference>
<feature type="chain" id="PRO_5004679215" evidence="8">
    <location>
        <begin position="34"/>
        <end position="1081"/>
    </location>
</feature>
<name>U6RBG0_9BACT</name>
<dbReference type="SUPFAM" id="SSF56935">
    <property type="entry name" value="Porins"/>
    <property type="match status" value="1"/>
</dbReference>
<dbReference type="Gene3D" id="2.170.130.10">
    <property type="entry name" value="TonB-dependent receptor, plug domain"/>
    <property type="match status" value="1"/>
</dbReference>
<organism evidence="10 11">
    <name type="scientific">Phocaeicola massiliensis B84634 = Timone 84634 = DSM 17679 = JCM 13223</name>
    <dbReference type="NCBI Taxonomy" id="1121098"/>
    <lineage>
        <taxon>Bacteria</taxon>
        <taxon>Pseudomonadati</taxon>
        <taxon>Bacteroidota</taxon>
        <taxon>Bacteroidia</taxon>
        <taxon>Bacteroidales</taxon>
        <taxon>Bacteroidaceae</taxon>
        <taxon>Phocaeicola</taxon>
    </lineage>
</organism>
<keyword evidence="11" id="KW-1185">Reference proteome</keyword>
<dbReference type="FunFam" id="2.60.40.1120:FF:000003">
    <property type="entry name" value="Outer membrane protein Omp121"/>
    <property type="match status" value="1"/>
</dbReference>
<dbReference type="InterPro" id="IPR037066">
    <property type="entry name" value="Plug_dom_sf"/>
</dbReference>
<keyword evidence="8" id="KW-0732">Signal</keyword>
<keyword evidence="5 7" id="KW-0472">Membrane</keyword>